<organism evidence="1">
    <name type="scientific">Candidatus Methanophaga sp. ANME-1 ERB7</name>
    <dbReference type="NCBI Taxonomy" id="2759913"/>
    <lineage>
        <taxon>Archaea</taxon>
        <taxon>Methanobacteriati</taxon>
        <taxon>Methanobacteriota</taxon>
        <taxon>Stenosarchaea group</taxon>
        <taxon>Methanomicrobia</taxon>
        <taxon>Candidatus Methanophagales</taxon>
        <taxon>Candidatus Methanophagaceae</taxon>
        <taxon>Candidatus Methanophaga</taxon>
    </lineage>
</organism>
<dbReference type="AlphaFoldDB" id="A0A7G9Z7J7"/>
<name>A0A7G9Z7J7_9EURY</name>
<reference evidence="1" key="1">
    <citation type="submission" date="2020-06" db="EMBL/GenBank/DDBJ databases">
        <title>Unique genomic features of the anaerobic methanotrophic archaea.</title>
        <authorList>
            <person name="Chadwick G.L."/>
            <person name="Skennerton C.T."/>
            <person name="Laso-Perez R."/>
            <person name="Leu A.O."/>
            <person name="Speth D.R."/>
            <person name="Yu H."/>
            <person name="Morgan-Lang C."/>
            <person name="Hatzenpichler R."/>
            <person name="Goudeau D."/>
            <person name="Malmstrom R."/>
            <person name="Brazelton W.J."/>
            <person name="Woyke T."/>
            <person name="Hallam S.J."/>
            <person name="Tyson G.W."/>
            <person name="Wegener G."/>
            <person name="Boetius A."/>
            <person name="Orphan V."/>
        </authorList>
    </citation>
    <scope>NUCLEOTIDE SEQUENCE</scope>
</reference>
<proteinExistence type="predicted"/>
<evidence type="ECO:0000313" key="1">
    <source>
        <dbReference type="EMBL" id="QNO56231.1"/>
    </source>
</evidence>
<protein>
    <submittedName>
        <fullName evidence="1">Uncharacterized protein</fullName>
    </submittedName>
</protein>
<accession>A0A7G9Z7J7</accession>
<sequence>MDGLAKLERLFKNGYILDGPLIHLSEYTSESIERVVSFFNIELDQKTLLDLSSRDKSLLILRQQSSSDRIEILTSDERAICRAEKQLVYQDETVGTYICVFCTAFGCEVPRRQIIYLNNFANNLNDFLGWQFKLGDTEGTFELARRLDSTEEGAIQKALDELQCILDILSVFRKTAFLIWGYSVSPIRRTGRVISSGPEETFFPPVTHDEIDRIKAALSTTEAKDAFRGLRESYVENTRASRLSRLWAVTEGLFCSKPERMLTDEEVNLLLKAAEDIKSLNSDKKRLEKLKETFQDPNRLPLKNRNERMAESIAFILDVSKEEAYSKIKEASKMRGMHSHQLLNNWEGIEASEMFLREVLITFLKKHNI</sequence>
<dbReference type="EMBL" id="MT631650">
    <property type="protein sequence ID" value="QNO56231.1"/>
    <property type="molecule type" value="Genomic_DNA"/>
</dbReference>
<gene>
    <name evidence="1" type="ORF">BCGBNPPC_00015</name>
</gene>